<comment type="similarity">
    <text evidence="1">Belongs to the PPR family. P subfamily.</text>
</comment>
<dbReference type="OrthoDB" id="185373at2759"/>
<dbReference type="PANTHER" id="PTHR47941">
    <property type="entry name" value="PENTATRICOPEPTIDE REPEAT-CONTAINING PROTEIN 3, MITOCHONDRIAL"/>
    <property type="match status" value="1"/>
</dbReference>
<dbReference type="InterPro" id="IPR002885">
    <property type="entry name" value="PPR_rpt"/>
</dbReference>
<organism evidence="4 5">
    <name type="scientific">Parasponia andersonii</name>
    <name type="common">Sponia andersonii</name>
    <dbReference type="NCBI Taxonomy" id="3476"/>
    <lineage>
        <taxon>Eukaryota</taxon>
        <taxon>Viridiplantae</taxon>
        <taxon>Streptophyta</taxon>
        <taxon>Embryophyta</taxon>
        <taxon>Tracheophyta</taxon>
        <taxon>Spermatophyta</taxon>
        <taxon>Magnoliopsida</taxon>
        <taxon>eudicotyledons</taxon>
        <taxon>Gunneridae</taxon>
        <taxon>Pentapetalae</taxon>
        <taxon>rosids</taxon>
        <taxon>fabids</taxon>
        <taxon>Rosales</taxon>
        <taxon>Cannabaceae</taxon>
        <taxon>Parasponia</taxon>
    </lineage>
</organism>
<evidence type="ECO:0000256" key="2">
    <source>
        <dbReference type="ARBA" id="ARBA00022737"/>
    </source>
</evidence>
<comment type="caution">
    <text evidence="4">The sequence shown here is derived from an EMBL/GenBank/DDBJ whole genome shotgun (WGS) entry which is preliminary data.</text>
</comment>
<dbReference type="Gene3D" id="1.25.40.10">
    <property type="entry name" value="Tetratricopeptide repeat domain"/>
    <property type="match status" value="2"/>
</dbReference>
<dbReference type="Proteomes" id="UP000237105">
    <property type="component" value="Unassembled WGS sequence"/>
</dbReference>
<name>A0A2P5CZS5_PARAD</name>
<evidence type="ECO:0000256" key="3">
    <source>
        <dbReference type="PROSITE-ProRule" id="PRU00708"/>
    </source>
</evidence>
<dbReference type="NCBIfam" id="TIGR00756">
    <property type="entry name" value="PPR"/>
    <property type="match status" value="3"/>
</dbReference>
<reference evidence="5" key="1">
    <citation type="submission" date="2016-06" db="EMBL/GenBank/DDBJ databases">
        <title>Parallel loss of symbiosis genes in relatives of nitrogen-fixing non-legume Parasponia.</title>
        <authorList>
            <person name="Van Velzen R."/>
            <person name="Holmer R."/>
            <person name="Bu F."/>
            <person name="Rutten L."/>
            <person name="Van Zeijl A."/>
            <person name="Liu W."/>
            <person name="Santuari L."/>
            <person name="Cao Q."/>
            <person name="Sharma T."/>
            <person name="Shen D."/>
            <person name="Roswanjaya Y."/>
            <person name="Wardhani T."/>
            <person name="Kalhor M.S."/>
            <person name="Jansen J."/>
            <person name="Van den Hoogen J."/>
            <person name="Gungor B."/>
            <person name="Hartog M."/>
            <person name="Hontelez J."/>
            <person name="Verver J."/>
            <person name="Yang W.-C."/>
            <person name="Schijlen E."/>
            <person name="Repin R."/>
            <person name="Schilthuizen M."/>
            <person name="Schranz E."/>
            <person name="Heidstra R."/>
            <person name="Miyata K."/>
            <person name="Fedorova E."/>
            <person name="Kohlen W."/>
            <person name="Bisseling T."/>
            <person name="Smit S."/>
            <person name="Geurts R."/>
        </authorList>
    </citation>
    <scope>NUCLEOTIDE SEQUENCE [LARGE SCALE GENOMIC DNA]</scope>
    <source>
        <strain evidence="5">cv. WU1-14</strain>
    </source>
</reference>
<feature type="repeat" description="PPR" evidence="3">
    <location>
        <begin position="133"/>
        <end position="167"/>
    </location>
</feature>
<proteinExistence type="inferred from homology"/>
<dbReference type="AlphaFoldDB" id="A0A2P5CZS5"/>
<evidence type="ECO:0000256" key="1">
    <source>
        <dbReference type="ARBA" id="ARBA00007626"/>
    </source>
</evidence>
<evidence type="ECO:0000313" key="5">
    <source>
        <dbReference type="Proteomes" id="UP000237105"/>
    </source>
</evidence>
<dbReference type="Pfam" id="PF13041">
    <property type="entry name" value="PPR_2"/>
    <property type="match status" value="1"/>
</dbReference>
<dbReference type="Pfam" id="PF01535">
    <property type="entry name" value="PPR"/>
    <property type="match status" value="3"/>
</dbReference>
<gene>
    <name evidence="4" type="ORF">PanWU01x14_109660</name>
</gene>
<dbReference type="EMBL" id="JXTB01000079">
    <property type="protein sequence ID" value="PON66544.1"/>
    <property type="molecule type" value="Genomic_DNA"/>
</dbReference>
<feature type="repeat" description="PPR" evidence="3">
    <location>
        <begin position="200"/>
        <end position="234"/>
    </location>
</feature>
<dbReference type="STRING" id="3476.A0A2P5CZS5"/>
<dbReference type="InterPro" id="IPR011990">
    <property type="entry name" value="TPR-like_helical_dom_sf"/>
</dbReference>
<evidence type="ECO:0000313" key="4">
    <source>
        <dbReference type="EMBL" id="PON66544.1"/>
    </source>
</evidence>
<feature type="repeat" description="PPR" evidence="3">
    <location>
        <begin position="63"/>
        <end position="97"/>
    </location>
</feature>
<sequence>MLKVYSDNGKFDQVLVVFDYIKCNGIEIDGMTTVHLLALKRADQVDPSIDFLYRMLESNVEVSEYSLSVVVAGLCSNGEIERSRELVEEMVDRGTELSTITFNTMLDACSKIWNFVELDLILGLMEKEGLGYDIHTCRILINGFTSFGKVKEAESLIKEMHDKGLKVETHLYNLLIMLINGCCRACLMFDEMTERNVNQNADTHLAVISGLCKNGEMEKAMKYCNELQNKGIEGGCNVQYLD</sequence>
<keyword evidence="5" id="KW-1185">Reference proteome</keyword>
<dbReference type="PROSITE" id="PS51375">
    <property type="entry name" value="PPR"/>
    <property type="match status" value="3"/>
</dbReference>
<protein>
    <submittedName>
        <fullName evidence="4">Pentatricopeptide repeat</fullName>
    </submittedName>
</protein>
<keyword evidence="2" id="KW-0677">Repeat</keyword>
<accession>A0A2P5CZS5</accession>